<keyword evidence="1 7" id="KW-1003">Cell membrane</keyword>
<sequence length="480" mass="55325">MLLFLELLYIALTLFICTKILLDTSSSVKASAYIILVILVPVIGIIIYLSVGLNYRKNILYSKKVIRNEQQAALLYQKIKEYRETNTPLFHNEYPRYEGLTELLFKNDQSLLTQHNEVQLLINGEEKFPELIRCLKAAQSHIHLEYYIYENDTIGNQVADILIEKARQGVEVRFIYDDFGSSDIRKNIVPRLRENGVEAYPFYKIRFIFLANRLNYRNHRKVVIIDGQTAFIGGINISDKYINSTDQSKFWRDTHVKITGESVLQLQHHFIADWNFCTGKSLQINSDYFVPFNESLPGKTWVQITASGPDSKHPGILYSLLQIIHLAQKELLITTPYFIPGQEFIRALLMAALRGVKITLLVPYNSDSRVVNAVAKSHYEELLAGGIRIFRYKKGFIHSKTMVCDRELSVVGTANLDHRSFDLNFEVNALVFDQQFTQKLVDAFENDLTAADEIDYTQWKNRPYGRKVAEKFFGLISPLL</sequence>
<keyword evidence="7" id="KW-1208">Phospholipid metabolism</keyword>
<keyword evidence="3 7" id="KW-0812">Transmembrane</keyword>
<dbReference type="Pfam" id="PF13091">
    <property type="entry name" value="PLDc_2"/>
    <property type="match status" value="2"/>
</dbReference>
<comment type="caution">
    <text evidence="7">Lacks conserved residue(s) required for the propagation of feature annotation.</text>
</comment>
<dbReference type="HAMAP" id="MF_01916">
    <property type="entry name" value="Cardiolipin_synth_Cls"/>
    <property type="match status" value="1"/>
</dbReference>
<dbReference type="PANTHER" id="PTHR21248">
    <property type="entry name" value="CARDIOLIPIN SYNTHASE"/>
    <property type="match status" value="1"/>
</dbReference>
<dbReference type="PROSITE" id="PS50035">
    <property type="entry name" value="PLD"/>
    <property type="match status" value="2"/>
</dbReference>
<name>A0ABN1MNP3_9FLAO</name>
<dbReference type="CDD" id="cd09110">
    <property type="entry name" value="PLDc_CLS_1"/>
    <property type="match status" value="1"/>
</dbReference>
<evidence type="ECO:0000256" key="8">
    <source>
        <dbReference type="NCBIfam" id="TIGR04265"/>
    </source>
</evidence>
<dbReference type="Gene3D" id="3.30.870.10">
    <property type="entry name" value="Endonuclease Chain A"/>
    <property type="match status" value="2"/>
</dbReference>
<evidence type="ECO:0000313" key="11">
    <source>
        <dbReference type="Proteomes" id="UP001501126"/>
    </source>
</evidence>
<feature type="active site" evidence="7">
    <location>
        <position position="226"/>
    </location>
</feature>
<keyword evidence="7" id="KW-0594">Phospholipid biosynthesis</keyword>
<comment type="subcellular location">
    <subcellularLocation>
        <location evidence="7">Cell membrane</location>
        <topology evidence="7">Multi-pass membrane protein</topology>
    </subcellularLocation>
</comment>
<keyword evidence="6 7" id="KW-0472">Membrane</keyword>
<evidence type="ECO:0000256" key="7">
    <source>
        <dbReference type="HAMAP-Rule" id="MF_01916"/>
    </source>
</evidence>
<evidence type="ECO:0000256" key="3">
    <source>
        <dbReference type="ARBA" id="ARBA00022692"/>
    </source>
</evidence>
<dbReference type="InterPro" id="IPR022924">
    <property type="entry name" value="Cardiolipin_synthase"/>
</dbReference>
<reference evidence="10 11" key="1">
    <citation type="journal article" date="2019" name="Int. J. Syst. Evol. Microbiol.">
        <title>The Global Catalogue of Microorganisms (GCM) 10K type strain sequencing project: providing services to taxonomists for standard genome sequencing and annotation.</title>
        <authorList>
            <consortium name="The Broad Institute Genomics Platform"/>
            <consortium name="The Broad Institute Genome Sequencing Center for Infectious Disease"/>
            <person name="Wu L."/>
            <person name="Ma J."/>
        </authorList>
    </citation>
    <scope>NUCLEOTIDE SEQUENCE [LARGE SCALE GENOMIC DNA]</scope>
    <source>
        <strain evidence="10 11">JCM 16083</strain>
    </source>
</reference>
<evidence type="ECO:0000256" key="4">
    <source>
        <dbReference type="ARBA" id="ARBA00022737"/>
    </source>
</evidence>
<dbReference type="InterPro" id="IPR001736">
    <property type="entry name" value="PLipase_D/transphosphatidylase"/>
</dbReference>
<comment type="similarity">
    <text evidence="7">Belongs to the phospholipase D family. Cardiolipin synthase subfamily.</text>
</comment>
<feature type="transmembrane region" description="Helical" evidence="7">
    <location>
        <begin position="32"/>
        <end position="55"/>
    </location>
</feature>
<gene>
    <name evidence="10" type="ORF">GCM10009118_13270</name>
</gene>
<keyword evidence="7" id="KW-0444">Lipid biosynthesis</keyword>
<proteinExistence type="inferred from homology"/>
<evidence type="ECO:0000256" key="5">
    <source>
        <dbReference type="ARBA" id="ARBA00022989"/>
    </source>
</evidence>
<dbReference type="Proteomes" id="UP001501126">
    <property type="component" value="Unassembled WGS sequence"/>
</dbReference>
<dbReference type="NCBIfam" id="TIGR04265">
    <property type="entry name" value="bac_cardiolipin"/>
    <property type="match status" value="1"/>
</dbReference>
<feature type="domain" description="PLD phosphodiesterase" evidence="9">
    <location>
        <begin position="214"/>
        <end position="241"/>
    </location>
</feature>
<dbReference type="SUPFAM" id="SSF56024">
    <property type="entry name" value="Phospholipase D/nuclease"/>
    <property type="match status" value="2"/>
</dbReference>
<feature type="active site" evidence="7">
    <location>
        <position position="405"/>
    </location>
</feature>
<dbReference type="PANTHER" id="PTHR21248:SF22">
    <property type="entry name" value="PHOSPHOLIPASE D"/>
    <property type="match status" value="1"/>
</dbReference>
<dbReference type="EC" id="2.7.8.-" evidence="7 8"/>
<feature type="domain" description="PLD phosphodiesterase" evidence="9">
    <location>
        <begin position="393"/>
        <end position="420"/>
    </location>
</feature>
<dbReference type="InterPro" id="IPR030874">
    <property type="entry name" value="Cardiolipin_synth_Firmi"/>
</dbReference>
<dbReference type="EMBL" id="BAAAFH010000007">
    <property type="protein sequence ID" value="GAA0874919.1"/>
    <property type="molecule type" value="Genomic_DNA"/>
</dbReference>
<dbReference type="SMART" id="SM00155">
    <property type="entry name" value="PLDc"/>
    <property type="match status" value="2"/>
</dbReference>
<organism evidence="10 11">
    <name type="scientific">Wandonia haliotis</name>
    <dbReference type="NCBI Taxonomy" id="574963"/>
    <lineage>
        <taxon>Bacteria</taxon>
        <taxon>Pseudomonadati</taxon>
        <taxon>Bacteroidota</taxon>
        <taxon>Flavobacteriia</taxon>
        <taxon>Flavobacteriales</taxon>
        <taxon>Crocinitomicaceae</taxon>
        <taxon>Wandonia</taxon>
    </lineage>
</organism>
<feature type="active site" evidence="7">
    <location>
        <position position="221"/>
    </location>
</feature>
<evidence type="ECO:0000259" key="9">
    <source>
        <dbReference type="PROSITE" id="PS50035"/>
    </source>
</evidence>
<comment type="caution">
    <text evidence="10">The sequence shown here is derived from an EMBL/GenBank/DDBJ whole genome shotgun (WGS) entry which is preliminary data.</text>
</comment>
<comment type="function">
    <text evidence="7">Catalyzes the reversible phosphatidyl group transfer from one phosphatidylglycerol molecule to another to form cardiolipin (CL) (diphosphatidylglycerol) and glycerol.</text>
</comment>
<dbReference type="RefSeq" id="WP_343785840.1">
    <property type="nucleotide sequence ID" value="NZ_BAAAFH010000007.1"/>
</dbReference>
<evidence type="ECO:0000256" key="1">
    <source>
        <dbReference type="ARBA" id="ARBA00022475"/>
    </source>
</evidence>
<dbReference type="InterPro" id="IPR025202">
    <property type="entry name" value="PLD-like_dom"/>
</dbReference>
<evidence type="ECO:0000313" key="10">
    <source>
        <dbReference type="EMBL" id="GAA0874919.1"/>
    </source>
</evidence>
<protein>
    <recommendedName>
        <fullName evidence="7 8">Cardiolipin synthase</fullName>
        <shortName evidence="7">CL synthase</shortName>
        <ecNumber evidence="7 8">2.7.8.-</ecNumber>
    </recommendedName>
</protein>
<keyword evidence="11" id="KW-1185">Reference proteome</keyword>
<keyword evidence="4" id="KW-0677">Repeat</keyword>
<keyword evidence="7" id="KW-0443">Lipid metabolism</keyword>
<keyword evidence="2 7" id="KW-0808">Transferase</keyword>
<feature type="active site" evidence="7">
    <location>
        <position position="219"/>
    </location>
</feature>
<dbReference type="CDD" id="cd09112">
    <property type="entry name" value="PLDc_CLS_2"/>
    <property type="match status" value="1"/>
</dbReference>
<feature type="active site" evidence="7">
    <location>
        <position position="398"/>
    </location>
</feature>
<keyword evidence="5 7" id="KW-1133">Transmembrane helix</keyword>
<comment type="catalytic activity">
    <reaction evidence="7">
        <text>2 a 1,2-diacyl-sn-glycero-3-phospho-(1'-sn-glycerol) = a cardiolipin + glycerol</text>
        <dbReference type="Rhea" id="RHEA:31451"/>
        <dbReference type="ChEBI" id="CHEBI:17754"/>
        <dbReference type="ChEBI" id="CHEBI:62237"/>
        <dbReference type="ChEBI" id="CHEBI:64716"/>
    </reaction>
</comment>
<accession>A0ABN1MNP3</accession>
<evidence type="ECO:0000256" key="2">
    <source>
        <dbReference type="ARBA" id="ARBA00022679"/>
    </source>
</evidence>
<evidence type="ECO:0000256" key="6">
    <source>
        <dbReference type="ARBA" id="ARBA00023136"/>
    </source>
</evidence>
<feature type="active site" evidence="7">
    <location>
        <position position="400"/>
    </location>
</feature>